<dbReference type="InParanoid" id="A0A1B7NFN3"/>
<organism evidence="2 3">
    <name type="scientific">Rhizopogon vinicolor AM-OR11-026</name>
    <dbReference type="NCBI Taxonomy" id="1314800"/>
    <lineage>
        <taxon>Eukaryota</taxon>
        <taxon>Fungi</taxon>
        <taxon>Dikarya</taxon>
        <taxon>Basidiomycota</taxon>
        <taxon>Agaricomycotina</taxon>
        <taxon>Agaricomycetes</taxon>
        <taxon>Agaricomycetidae</taxon>
        <taxon>Boletales</taxon>
        <taxon>Suillineae</taxon>
        <taxon>Rhizopogonaceae</taxon>
        <taxon>Rhizopogon</taxon>
    </lineage>
</organism>
<name>A0A1B7NFN3_9AGAM</name>
<dbReference type="Proteomes" id="UP000092154">
    <property type="component" value="Unassembled WGS sequence"/>
</dbReference>
<dbReference type="EMBL" id="KV448134">
    <property type="protein sequence ID" value="OAX43688.1"/>
    <property type="molecule type" value="Genomic_DNA"/>
</dbReference>
<evidence type="ECO:0000313" key="2">
    <source>
        <dbReference type="EMBL" id="OAX43688.1"/>
    </source>
</evidence>
<evidence type="ECO:0000313" key="3">
    <source>
        <dbReference type="Proteomes" id="UP000092154"/>
    </source>
</evidence>
<feature type="compositionally biased region" description="Polar residues" evidence="1">
    <location>
        <begin position="223"/>
        <end position="232"/>
    </location>
</feature>
<dbReference type="AlphaFoldDB" id="A0A1B7NFN3"/>
<dbReference type="OrthoDB" id="2666488at2759"/>
<protein>
    <submittedName>
        <fullName evidence="2">Uncharacterized protein</fullName>
    </submittedName>
</protein>
<keyword evidence="3" id="KW-1185">Reference proteome</keyword>
<proteinExistence type="predicted"/>
<sequence length="258" mass="29105">MQNHIPSHRLPMNSLTAFKGIGSVSEVQEQTEVSVPHSQLLQSAQAGSWQDGANHSQSDSGGIEGDQKDELSGDESEFTPSSRDISKQDKRRITTARRHMKLTRKQRALCRGLASRSWEHKHIATLFHVSLPVIYRTVHNSYVISDDVSEDTDFYKESELEELIRQKPPAPPERKKVGRRPNEQVQQPPAHNLERKKGGRPKKQVKKNPPKFTQARKNPVLDSLTTSPSGSVSREEDTVSSLLQPCLYNFMRPPVSQN</sequence>
<evidence type="ECO:0000256" key="1">
    <source>
        <dbReference type="SAM" id="MobiDB-lite"/>
    </source>
</evidence>
<feature type="region of interest" description="Disordered" evidence="1">
    <location>
        <begin position="27"/>
        <end position="100"/>
    </location>
</feature>
<reference evidence="2 3" key="1">
    <citation type="submission" date="2016-06" db="EMBL/GenBank/DDBJ databases">
        <title>Comparative genomics of the ectomycorrhizal sister species Rhizopogon vinicolor and Rhizopogon vesiculosus (Basidiomycota: Boletales) reveals a divergence of the mating type B locus.</title>
        <authorList>
            <consortium name="DOE Joint Genome Institute"/>
            <person name="Mujic A.B."/>
            <person name="Kuo A."/>
            <person name="Tritt A."/>
            <person name="Lipzen A."/>
            <person name="Chen C."/>
            <person name="Johnson J."/>
            <person name="Sharma A."/>
            <person name="Barry K."/>
            <person name="Grigoriev I.V."/>
            <person name="Spatafora J.W."/>
        </authorList>
    </citation>
    <scope>NUCLEOTIDE SEQUENCE [LARGE SCALE GENOMIC DNA]</scope>
    <source>
        <strain evidence="2 3">AM-OR11-026</strain>
    </source>
</reference>
<gene>
    <name evidence="2" type="ORF">K503DRAFT_89425</name>
</gene>
<accession>A0A1B7NFN3</accession>
<feature type="region of interest" description="Disordered" evidence="1">
    <location>
        <begin position="161"/>
        <end position="258"/>
    </location>
</feature>
<feature type="compositionally biased region" description="Polar residues" evidence="1">
    <location>
        <begin position="36"/>
        <end position="60"/>
    </location>
</feature>
<feature type="compositionally biased region" description="Basic residues" evidence="1">
    <location>
        <begin position="197"/>
        <end position="209"/>
    </location>
</feature>